<feature type="compositionally biased region" description="Polar residues" evidence="5">
    <location>
        <begin position="610"/>
        <end position="620"/>
    </location>
</feature>
<feature type="compositionally biased region" description="Low complexity" evidence="5">
    <location>
        <begin position="847"/>
        <end position="858"/>
    </location>
</feature>
<feature type="domain" description="Integral membrane bound transporter" evidence="7">
    <location>
        <begin position="83"/>
        <end position="205"/>
    </location>
</feature>
<dbReference type="InterPro" id="IPR017975">
    <property type="entry name" value="Tubulin_CS"/>
</dbReference>
<dbReference type="GO" id="GO:0005874">
    <property type="term" value="C:microtubule"/>
    <property type="evidence" value="ECO:0007669"/>
    <property type="project" value="InterPro"/>
</dbReference>
<feature type="compositionally biased region" description="Low complexity" evidence="5">
    <location>
        <begin position="556"/>
        <end position="565"/>
    </location>
</feature>
<feature type="compositionally biased region" description="Low complexity" evidence="5">
    <location>
        <begin position="993"/>
        <end position="1018"/>
    </location>
</feature>
<proteinExistence type="predicted"/>
<feature type="compositionally biased region" description="Pro residues" evidence="5">
    <location>
        <begin position="900"/>
        <end position="919"/>
    </location>
</feature>
<dbReference type="OrthoDB" id="544634at2759"/>
<evidence type="ECO:0000256" key="5">
    <source>
        <dbReference type="SAM" id="MobiDB-lite"/>
    </source>
</evidence>
<evidence type="ECO:0000256" key="3">
    <source>
        <dbReference type="ARBA" id="ARBA00022989"/>
    </source>
</evidence>
<accession>A0A836BDA7</accession>
<reference evidence="8" key="1">
    <citation type="journal article" date="2020" name="bioRxiv">
        <title>Comparative genomics of Chlamydomonas.</title>
        <authorList>
            <person name="Craig R.J."/>
            <person name="Hasan A.R."/>
            <person name="Ness R.W."/>
            <person name="Keightley P.D."/>
        </authorList>
    </citation>
    <scope>NUCLEOTIDE SEQUENCE</scope>
    <source>
        <strain evidence="8">CCAP 11/173</strain>
    </source>
</reference>
<feature type="region of interest" description="Disordered" evidence="5">
    <location>
        <begin position="606"/>
        <end position="660"/>
    </location>
</feature>
<feature type="compositionally biased region" description="Low complexity" evidence="5">
    <location>
        <begin position="963"/>
        <end position="972"/>
    </location>
</feature>
<feature type="transmembrane region" description="Helical" evidence="6">
    <location>
        <begin position="112"/>
        <end position="132"/>
    </location>
</feature>
<evidence type="ECO:0000256" key="2">
    <source>
        <dbReference type="ARBA" id="ARBA00022692"/>
    </source>
</evidence>
<comment type="subcellular location">
    <subcellularLocation>
        <location evidence="1">Membrane</location>
        <topology evidence="1">Multi-pass membrane protein</topology>
    </subcellularLocation>
</comment>
<keyword evidence="4 6" id="KW-0472">Membrane</keyword>
<feature type="transmembrane region" description="Helical" evidence="6">
    <location>
        <begin position="81"/>
        <end position="100"/>
    </location>
</feature>
<feature type="compositionally biased region" description="Polar residues" evidence="5">
    <location>
        <begin position="632"/>
        <end position="660"/>
    </location>
</feature>
<dbReference type="AlphaFoldDB" id="A0A836BDA7"/>
<feature type="transmembrane region" description="Helical" evidence="6">
    <location>
        <begin position="189"/>
        <end position="211"/>
    </location>
</feature>
<dbReference type="GO" id="GO:0007017">
    <property type="term" value="P:microtubule-based process"/>
    <property type="evidence" value="ECO:0007669"/>
    <property type="project" value="InterPro"/>
</dbReference>
<protein>
    <recommendedName>
        <fullName evidence="7">Integral membrane bound transporter domain-containing protein</fullName>
    </recommendedName>
</protein>
<keyword evidence="3 6" id="KW-1133">Transmembrane helix</keyword>
<dbReference type="PROSITE" id="PS00227">
    <property type="entry name" value="TUBULIN"/>
    <property type="match status" value="1"/>
</dbReference>
<evidence type="ECO:0000313" key="8">
    <source>
        <dbReference type="EMBL" id="KAG2455018.1"/>
    </source>
</evidence>
<evidence type="ECO:0000256" key="1">
    <source>
        <dbReference type="ARBA" id="ARBA00004141"/>
    </source>
</evidence>
<comment type="caution">
    <text evidence="8">The sequence shown here is derived from an EMBL/GenBank/DDBJ whole genome shotgun (WGS) entry which is preliminary data.</text>
</comment>
<keyword evidence="9" id="KW-1185">Reference proteome</keyword>
<dbReference type="EMBL" id="JAEHOD010000001">
    <property type="protein sequence ID" value="KAG2455018.1"/>
    <property type="molecule type" value="Genomic_DNA"/>
</dbReference>
<organism evidence="8 9">
    <name type="scientific">Chlamydomonas schloesseri</name>
    <dbReference type="NCBI Taxonomy" id="2026947"/>
    <lineage>
        <taxon>Eukaryota</taxon>
        <taxon>Viridiplantae</taxon>
        <taxon>Chlorophyta</taxon>
        <taxon>core chlorophytes</taxon>
        <taxon>Chlorophyceae</taxon>
        <taxon>CS clade</taxon>
        <taxon>Chlamydomonadales</taxon>
        <taxon>Chlamydomonadaceae</taxon>
        <taxon>Chlamydomonas</taxon>
    </lineage>
</organism>
<feature type="transmembrane region" description="Helical" evidence="6">
    <location>
        <begin position="51"/>
        <end position="69"/>
    </location>
</feature>
<dbReference type="Proteomes" id="UP000613740">
    <property type="component" value="Unassembled WGS sequence"/>
</dbReference>
<dbReference type="InterPro" id="IPR049453">
    <property type="entry name" value="Memb_transporter_dom"/>
</dbReference>
<dbReference type="Pfam" id="PF13515">
    <property type="entry name" value="FUSC_2"/>
    <property type="match status" value="1"/>
</dbReference>
<keyword evidence="2 6" id="KW-0812">Transmembrane</keyword>
<feature type="compositionally biased region" description="Acidic residues" evidence="5">
    <location>
        <begin position="743"/>
        <end position="758"/>
    </location>
</feature>
<evidence type="ECO:0000259" key="7">
    <source>
        <dbReference type="Pfam" id="PF13515"/>
    </source>
</evidence>
<dbReference type="PANTHER" id="PTHR31086">
    <property type="entry name" value="ALUMINUM-ACTIVATED MALATE TRANSPORTER 10"/>
    <property type="match status" value="1"/>
</dbReference>
<sequence length="1254" mass="128298">MVATQHDRGGESPGHHITIRLKHALAEVEARVRAVDFKVDFSLVPDWQRRATRLSIAVCFFGMLGHSIPFPPEHKTFASNFRQSCNWAAITCIVVTAPLIGKVAQVAFDRLLGTAVGGFIGFVCYQIGWALFDQALAGAFISFGAAVTIWATTFLAFKRSLDQLARFMQLTYCIVAFGAKPDKGAFMLALLRVGGIFAGGLFSVLLAVLVLPRSASIESLREMKKALKALHDLNREVWALSGVTNHGSAPKRPHRKHHRHGYAGLQERMMEAAAADNAAHMMNGSTHGPKSSASDSALLASGAAGGAGGTGKGLSRHSASARFDLSSDHLDLLVQRDEEMESREAVIEKLFTSVYTTLAKVDDSLAQVKGEIYVWHFYGRYFFLPGVHWFPVKGRWTVPKKDLEDLATCVRRLARMLWTLLLDFEEGFGAEMEGVLQTYYPKQLLSELAEYQSRAIVDLLQAFPNSTHIEVDNLLTLGQVTDCLMQISDARARQTVFQVKRTRRALSTVPSSLAPASTNRSSMVFGGSGVVGGNGGVAGGGGGSGGGKFARRNVEGEGSVTEGGSKTPGGGSVRGSAVGQLSAAGSGIGVPASGLASAVAAATAARRVSQDSQPPKQPETQELEKVPLLARQPTSTSVTSAAGLSTPPTQPSTAHNTPAVSSNGFAVAALSTAPSGKGASVSQAPAGGGTGAGGGGLFISRLLSGTPGAHVTLHLPPRRFVQEQQLLLQHQQQQQQQLQEQQLQEEQEQEEQEQEQDDEQMLLLSKGQRSESAAADAEPGTPAVWLAAAAAPAPAPPAVSNIGAPSFGRSDSIDIFGGADFSFAPPPQPALAATVSAQLTSPPTRFASAGSQGSVASAEPPVQRGALPQVLTFEPGALPDLGDAAGVPGSSQPAQAQQGMPPPPRAPLPPAPAPPPAPPIHEHPGSSNSTTVEGPDVVRIPSTSAGPGAHAAAGLPPRPPALRTPSNSPAGPASGGSGSAAASAPPSLPTIPSGGDLVALGADAAGAGSGSAISVRAGAVGGGADEGGSPFSQMSRLPRFSSGYDPSPPASARPSTDVPGWQRRTSNVSTGANAVAGAGVAAGAGAGAGAGTGARAAGGTQQPRPAASVFYTSAAATATAASIAAGGVAAPGPGPSPATAASAKPVTSLFSAAAAGAGAAAAATAAGGAGFLGQDFDDDLLAGLARGLSGVSGLDNMSTLVVEPVTFPPTEEGYLSQVRWYSFQFVMDEMVEELEEAFFACSSVLRKLPYPIGN</sequence>
<evidence type="ECO:0000313" key="9">
    <source>
        <dbReference type="Proteomes" id="UP000613740"/>
    </source>
</evidence>
<feature type="region of interest" description="Disordered" evidence="5">
    <location>
        <begin position="739"/>
        <end position="758"/>
    </location>
</feature>
<feature type="region of interest" description="Disordered" evidence="5">
    <location>
        <begin position="809"/>
        <end position="829"/>
    </location>
</feature>
<evidence type="ECO:0000256" key="4">
    <source>
        <dbReference type="ARBA" id="ARBA00023136"/>
    </source>
</evidence>
<gene>
    <name evidence="8" type="ORF">HYH02_000843</name>
</gene>
<feature type="region of interest" description="Disordered" evidence="5">
    <location>
        <begin position="842"/>
        <end position="1065"/>
    </location>
</feature>
<feature type="region of interest" description="Disordered" evidence="5">
    <location>
        <begin position="541"/>
        <end position="574"/>
    </location>
</feature>
<dbReference type="GO" id="GO:0016020">
    <property type="term" value="C:membrane"/>
    <property type="evidence" value="ECO:0007669"/>
    <property type="project" value="UniProtKB-SubCell"/>
</dbReference>
<evidence type="ECO:0000256" key="6">
    <source>
        <dbReference type="SAM" id="Phobius"/>
    </source>
</evidence>
<name>A0A836BDA7_9CHLO</name>
<dbReference type="GO" id="GO:0005525">
    <property type="term" value="F:GTP binding"/>
    <property type="evidence" value="ECO:0007669"/>
    <property type="project" value="InterPro"/>
</dbReference>
<feature type="compositionally biased region" description="Low complexity" evidence="5">
    <location>
        <begin position="941"/>
        <end position="955"/>
    </location>
</feature>
<feature type="transmembrane region" description="Helical" evidence="6">
    <location>
        <begin position="138"/>
        <end position="157"/>
    </location>
</feature>